<evidence type="ECO:0000313" key="1">
    <source>
        <dbReference type="EMBL" id="CAA9334957.1"/>
    </source>
</evidence>
<name>A0A6J4LK42_9CYAN</name>
<dbReference type="EMBL" id="CADCTZ010000342">
    <property type="protein sequence ID" value="CAA9334957.1"/>
    <property type="molecule type" value="Genomic_DNA"/>
</dbReference>
<feature type="non-terminal residue" evidence="1">
    <location>
        <position position="1"/>
    </location>
</feature>
<organism evidence="1">
    <name type="scientific">uncultured Microcoleus sp</name>
    <dbReference type="NCBI Taxonomy" id="259945"/>
    <lineage>
        <taxon>Bacteria</taxon>
        <taxon>Bacillati</taxon>
        <taxon>Cyanobacteriota</taxon>
        <taxon>Cyanophyceae</taxon>
        <taxon>Oscillatoriophycideae</taxon>
        <taxon>Oscillatoriales</taxon>
        <taxon>Microcoleaceae</taxon>
        <taxon>Microcoleus</taxon>
        <taxon>environmental samples</taxon>
    </lineage>
</organism>
<gene>
    <name evidence="1" type="ORF">AVDCRST_MAG84-2064</name>
</gene>
<reference evidence="1" key="1">
    <citation type="submission" date="2020-02" db="EMBL/GenBank/DDBJ databases">
        <authorList>
            <person name="Meier V. D."/>
        </authorList>
    </citation>
    <scope>NUCLEOTIDE SEQUENCE</scope>
    <source>
        <strain evidence="1">AVDCRST_MAG84</strain>
    </source>
</reference>
<protein>
    <submittedName>
        <fullName evidence="1">Uncharacterized protein</fullName>
    </submittedName>
</protein>
<proteinExistence type="predicted"/>
<accession>A0A6J4LK42</accession>
<dbReference type="AlphaFoldDB" id="A0A6J4LK42"/>
<sequence length="35" mass="4189">DFKSQKFEHHFSYSIALSVSRRKAKPVQFSRIHLL</sequence>
<feature type="non-terminal residue" evidence="1">
    <location>
        <position position="35"/>
    </location>
</feature>